<proteinExistence type="predicted"/>
<reference evidence="1 2" key="1">
    <citation type="submission" date="2018-01" db="EMBL/GenBank/DDBJ databases">
        <title>Draft genome sequences of six Vibrio diazotrophicus strains isolated from deep-sea sediments of the Baltic Sea.</title>
        <authorList>
            <person name="Castillo D."/>
            <person name="Vandieken V."/>
            <person name="Chiang O."/>
            <person name="Middelboe M."/>
        </authorList>
    </citation>
    <scope>NUCLEOTIDE SEQUENCE [LARGE SCALE GENOMIC DNA]</scope>
    <source>
        <strain evidence="1 2">60.27F</strain>
    </source>
</reference>
<dbReference type="Proteomes" id="UP000236449">
    <property type="component" value="Unassembled WGS sequence"/>
</dbReference>
<dbReference type="AlphaFoldDB" id="A0A2J8I7U2"/>
<name>A0A2J8I7U2_VIBDI</name>
<protein>
    <submittedName>
        <fullName evidence="1">Uncharacterized protein</fullName>
    </submittedName>
</protein>
<dbReference type="RefSeq" id="WP_102965082.1">
    <property type="nucleotide sequence ID" value="NZ_POSK01000001.1"/>
</dbReference>
<accession>A0A2J8I7U2</accession>
<evidence type="ECO:0000313" key="1">
    <source>
        <dbReference type="EMBL" id="PNI06534.1"/>
    </source>
</evidence>
<evidence type="ECO:0000313" key="2">
    <source>
        <dbReference type="Proteomes" id="UP000236449"/>
    </source>
</evidence>
<organism evidence="1 2">
    <name type="scientific">Vibrio diazotrophicus</name>
    <dbReference type="NCBI Taxonomy" id="685"/>
    <lineage>
        <taxon>Bacteria</taxon>
        <taxon>Pseudomonadati</taxon>
        <taxon>Pseudomonadota</taxon>
        <taxon>Gammaproteobacteria</taxon>
        <taxon>Vibrionales</taxon>
        <taxon>Vibrionaceae</taxon>
        <taxon>Vibrio</taxon>
    </lineage>
</organism>
<dbReference type="OrthoDB" id="8563875at2"/>
<gene>
    <name evidence="1" type="ORF">C1N32_00530</name>
</gene>
<comment type="caution">
    <text evidence="1">The sequence shown here is derived from an EMBL/GenBank/DDBJ whole genome shotgun (WGS) entry which is preliminary data.</text>
</comment>
<sequence>MSDVAIEASAPMQLAYLSPMVLSDIVAKLEAQSDINQQTLDSLKLSYPELRFTLCFEQEMGTREAYLEANHFDLHLVSHSLSGCSSLTFDLAACSGLVIALRDE</sequence>
<dbReference type="EMBL" id="POSK01000001">
    <property type="protein sequence ID" value="PNI06534.1"/>
    <property type="molecule type" value="Genomic_DNA"/>
</dbReference>